<keyword evidence="3 7" id="KW-0812">Transmembrane</keyword>
<evidence type="ECO:0000256" key="6">
    <source>
        <dbReference type="SAM" id="MobiDB-lite"/>
    </source>
</evidence>
<evidence type="ECO:0000256" key="5">
    <source>
        <dbReference type="ARBA" id="ARBA00023136"/>
    </source>
</evidence>
<evidence type="ECO:0000313" key="9">
    <source>
        <dbReference type="EMBL" id="EGX56623.1"/>
    </source>
</evidence>
<dbReference type="InterPro" id="IPR052027">
    <property type="entry name" value="PspC"/>
</dbReference>
<proteinExistence type="predicted"/>
<evidence type="ECO:0000256" key="1">
    <source>
        <dbReference type="ARBA" id="ARBA00004162"/>
    </source>
</evidence>
<feature type="transmembrane region" description="Helical" evidence="7">
    <location>
        <begin position="323"/>
        <end position="342"/>
    </location>
</feature>
<dbReference type="EMBL" id="AGBF01000133">
    <property type="protein sequence ID" value="EGX56623.1"/>
    <property type="molecule type" value="Genomic_DNA"/>
</dbReference>
<comment type="subcellular location">
    <subcellularLocation>
        <location evidence="1">Cell membrane</location>
        <topology evidence="1">Single-pass membrane protein</topology>
    </subcellularLocation>
</comment>
<dbReference type="Pfam" id="PF04024">
    <property type="entry name" value="PspC"/>
    <property type="match status" value="1"/>
</dbReference>
<evidence type="ECO:0000259" key="8">
    <source>
        <dbReference type="Pfam" id="PF04024"/>
    </source>
</evidence>
<keyword evidence="4 7" id="KW-1133">Transmembrane helix</keyword>
<feature type="region of interest" description="Disordered" evidence="6">
    <location>
        <begin position="245"/>
        <end position="264"/>
    </location>
</feature>
<feature type="transmembrane region" description="Helical" evidence="7">
    <location>
        <begin position="127"/>
        <end position="145"/>
    </location>
</feature>
<keyword evidence="2" id="KW-1003">Cell membrane</keyword>
<evidence type="ECO:0000256" key="3">
    <source>
        <dbReference type="ARBA" id="ARBA00022692"/>
    </source>
</evidence>
<keyword evidence="5 7" id="KW-0472">Membrane</keyword>
<organism evidence="9 10">
    <name type="scientific">Streptomyces zinciresistens K42</name>
    <dbReference type="NCBI Taxonomy" id="700597"/>
    <lineage>
        <taxon>Bacteria</taxon>
        <taxon>Bacillati</taxon>
        <taxon>Actinomycetota</taxon>
        <taxon>Actinomycetes</taxon>
        <taxon>Kitasatosporales</taxon>
        <taxon>Streptomycetaceae</taxon>
        <taxon>Streptomyces</taxon>
    </lineage>
</organism>
<evidence type="ECO:0000256" key="4">
    <source>
        <dbReference type="ARBA" id="ARBA00022989"/>
    </source>
</evidence>
<sequence>MTDHQHASDSVPGPDAVPSAGTASGAGSPSAAGEGRGPHTATADLPGPPGPSHRFRRDRGHKMLAGVCAGLGRQCDMDPVIFRITFAVLSATGGLGLLFYGFAWLLVPYDDEEGNEVRRLLTGRVDGQALTAVLFALVGCGVFLTMLRNGGVLTFAVVLSLLLAGAGYWSRHRGAPDSDQLAAQAVADAPPEAKAPPVPAAYPSWWRDPIVKDGTHEGGTGYLWGPRDSRERDIAAAVGIGRRAWSGREDPREQPPRPPGPRGPRWIGGQVFLLALLAAGVGIGATWEERELGTSLQTGLAAALLVFGLGIAVSAFLGRTGAGSVFLAVVTAGLLAASAALPKDISTQWTDRSWRPAAMAEVQPRYQLGTGVGTLDLTGVDFAPGRTVTTRVDVGVGRLKVIVPADVTVDLSVNVGVGDIQLPGETKQDVDVAPGRSKALTLKPAPGTRSAGTLGLGLSVGAGQAEVSRAAS</sequence>
<feature type="region of interest" description="Disordered" evidence="6">
    <location>
        <begin position="1"/>
        <end position="56"/>
    </location>
</feature>
<feature type="compositionally biased region" description="Low complexity" evidence="6">
    <location>
        <begin position="16"/>
        <end position="33"/>
    </location>
</feature>
<dbReference type="PATRIC" id="fig|700597.3.peg.5296"/>
<keyword evidence="10" id="KW-1185">Reference proteome</keyword>
<dbReference type="OrthoDB" id="3535301at2"/>
<feature type="transmembrane region" description="Helical" evidence="7">
    <location>
        <begin position="80"/>
        <end position="107"/>
    </location>
</feature>
<dbReference type="GO" id="GO:0005886">
    <property type="term" value="C:plasma membrane"/>
    <property type="evidence" value="ECO:0007669"/>
    <property type="project" value="UniProtKB-SubCell"/>
</dbReference>
<feature type="transmembrane region" description="Helical" evidence="7">
    <location>
        <begin position="299"/>
        <end position="317"/>
    </location>
</feature>
<dbReference type="InterPro" id="IPR007168">
    <property type="entry name" value="Phageshock_PspC_N"/>
</dbReference>
<accession>G2GIP8</accession>
<protein>
    <submittedName>
        <fullName evidence="9">Integral membrane protein</fullName>
    </submittedName>
</protein>
<reference evidence="9 10" key="1">
    <citation type="submission" date="2011-08" db="EMBL/GenBank/DDBJ databases">
        <authorList>
            <person name="Lin Y."/>
            <person name="Hao X."/>
            <person name="Johnstone L."/>
            <person name="Miller S.J."/>
            <person name="Wei G."/>
            <person name="Rensing C."/>
        </authorList>
    </citation>
    <scope>NUCLEOTIDE SEQUENCE [LARGE SCALE GENOMIC DNA]</scope>
    <source>
        <strain evidence="9 10">K42</strain>
    </source>
</reference>
<name>G2GIP8_9ACTN</name>
<dbReference type="Proteomes" id="UP000004217">
    <property type="component" value="Unassembled WGS sequence"/>
</dbReference>
<dbReference type="PANTHER" id="PTHR33885:SF3">
    <property type="entry name" value="PHAGE SHOCK PROTEIN C"/>
    <property type="match status" value="1"/>
</dbReference>
<dbReference type="AlphaFoldDB" id="G2GIP8"/>
<feature type="compositionally biased region" description="Basic and acidic residues" evidence="6">
    <location>
        <begin position="246"/>
        <end position="255"/>
    </location>
</feature>
<evidence type="ECO:0000256" key="7">
    <source>
        <dbReference type="SAM" id="Phobius"/>
    </source>
</evidence>
<dbReference type="RefSeq" id="WP_007500796.1">
    <property type="nucleotide sequence ID" value="NZ_AGBF01000133.1"/>
</dbReference>
<feature type="transmembrane region" description="Helical" evidence="7">
    <location>
        <begin position="152"/>
        <end position="169"/>
    </location>
</feature>
<evidence type="ECO:0000256" key="2">
    <source>
        <dbReference type="ARBA" id="ARBA00022475"/>
    </source>
</evidence>
<feature type="domain" description="Phage shock protein PspC N-terminal" evidence="8">
    <location>
        <begin position="54"/>
        <end position="109"/>
    </location>
</feature>
<dbReference type="PANTHER" id="PTHR33885">
    <property type="entry name" value="PHAGE SHOCK PROTEIN C"/>
    <property type="match status" value="1"/>
</dbReference>
<gene>
    <name evidence="9" type="ORF">SZN_26941</name>
</gene>
<evidence type="ECO:0000313" key="10">
    <source>
        <dbReference type="Proteomes" id="UP000004217"/>
    </source>
</evidence>
<comment type="caution">
    <text evidence="9">The sequence shown here is derived from an EMBL/GenBank/DDBJ whole genome shotgun (WGS) entry which is preliminary data.</text>
</comment>
<feature type="transmembrane region" description="Helical" evidence="7">
    <location>
        <begin position="266"/>
        <end position="287"/>
    </location>
</feature>